<dbReference type="InterPro" id="IPR024983">
    <property type="entry name" value="CHAT_dom"/>
</dbReference>
<accession>A0A317QQC2</accession>
<dbReference type="InterPro" id="IPR027417">
    <property type="entry name" value="P-loop_NTPase"/>
</dbReference>
<dbReference type="Gene3D" id="3.40.50.300">
    <property type="entry name" value="P-loop containing nucleotide triphosphate hydrolases"/>
    <property type="match status" value="1"/>
</dbReference>
<dbReference type="AlphaFoldDB" id="A0A317QQC2"/>
<keyword evidence="3" id="KW-1185">Reference proteome</keyword>
<dbReference type="RefSeq" id="WP_110007200.1">
    <property type="nucleotide sequence ID" value="NZ_QGTX01000001.1"/>
</dbReference>
<dbReference type="Proteomes" id="UP000246661">
    <property type="component" value="Unassembled WGS sequence"/>
</dbReference>
<dbReference type="SUPFAM" id="SSF52540">
    <property type="entry name" value="P-loop containing nucleoside triphosphate hydrolases"/>
    <property type="match status" value="1"/>
</dbReference>
<evidence type="ECO:0000259" key="1">
    <source>
        <dbReference type="Pfam" id="PF12770"/>
    </source>
</evidence>
<comment type="caution">
    <text evidence="2">The sequence shown here is derived from an EMBL/GenBank/DDBJ whole genome shotgun (WGS) entry which is preliminary data.</text>
</comment>
<proteinExistence type="predicted"/>
<sequence length="672" mass="74743">MTLLIRVDQPEDGERLTVHGFTMQVGADSWPDNPECEGLPLRDDLILDHARAAVLGVGDPQMSAPEAGRALWELLGPSIHRWWQEKAERAGGSVLRTFLDVRTPELQSLPWELLANADGEPLFQSDLLPWVRAWRSQLAHREPLTVPAGMLVVVGDRSSEDLMVDDELAAIHEALRDVPGRWSVELLEAPKTRQELEDIWREVNPDVLHVISHGIDDDGGSALQMEGSLGLWPLFPKDIKNLPDPAQPAPPLVVLNACRTGDAIGGREASRTFTRALLERGSAAVVSMQGDIPAVGAVEFSRRFYSDLAAGRGVDVAAATGRRAIDSILRIDADDRCWALPSLTVAVHPDDVLPVKVQPGDLTRVGRPPYLRHFKGLTGHVDQSTERRRFWRSVDPVVGMSPQKLLIVTGDKGYGKSTMVLSALVTLRLRGRNVVYVDLSEVSPAPTKQKKRLSWLTVLRAMRDALYDDWMPDAPADPRRQFDHSLHFLMRYRDPEPWTPESSFADDGKEFASVGEDYEEWIAKIFTSFLNMLDAAAGQQPLLVVLDSWGAVEPPDVSDVLCPLLLQPVATERQWDGLRFVVVGTDEQLRPLTDEVRDLAGDRMAMREFRSGELLRLAREFCARVGISLEAEKWMEIGRFVEGVESLTADQFGWLIGAVKMKSKGYAGDRRS</sequence>
<evidence type="ECO:0000313" key="2">
    <source>
        <dbReference type="EMBL" id="PWW25194.1"/>
    </source>
</evidence>
<organism evidence="2 3">
    <name type="scientific">Geodermatophilus normandii</name>
    <dbReference type="NCBI Taxonomy" id="1137989"/>
    <lineage>
        <taxon>Bacteria</taxon>
        <taxon>Bacillati</taxon>
        <taxon>Actinomycetota</taxon>
        <taxon>Actinomycetes</taxon>
        <taxon>Geodermatophilales</taxon>
        <taxon>Geodermatophilaceae</taxon>
        <taxon>Geodermatophilus</taxon>
    </lineage>
</organism>
<name>A0A317QQC2_9ACTN</name>
<reference evidence="3" key="1">
    <citation type="submission" date="2018-05" db="EMBL/GenBank/DDBJ databases">
        <authorList>
            <person name="Klenk H.-P."/>
            <person name="Huntemann M."/>
            <person name="Clum A."/>
            <person name="Pillay M."/>
            <person name="Palaniappan K."/>
            <person name="Varghese N."/>
            <person name="Mikhailova N."/>
            <person name="Stamatis D."/>
            <person name="Reddy T."/>
            <person name="Daum C."/>
            <person name="Shapiro N."/>
            <person name="Ivanova N."/>
            <person name="Kyrpides N."/>
            <person name="Woyke T."/>
        </authorList>
    </citation>
    <scope>NUCLEOTIDE SEQUENCE [LARGE SCALE GENOMIC DNA]</scope>
    <source>
        <strain evidence="3">DSM 45417</strain>
    </source>
</reference>
<dbReference type="OrthoDB" id="8253226at2"/>
<evidence type="ECO:0000313" key="3">
    <source>
        <dbReference type="Proteomes" id="UP000246661"/>
    </source>
</evidence>
<gene>
    <name evidence="2" type="ORF">JD79_04392</name>
</gene>
<protein>
    <submittedName>
        <fullName evidence="2">CHAT domain-containing protein</fullName>
    </submittedName>
</protein>
<dbReference type="Pfam" id="PF12770">
    <property type="entry name" value="CHAT"/>
    <property type="match status" value="1"/>
</dbReference>
<dbReference type="EMBL" id="QGTX01000001">
    <property type="protein sequence ID" value="PWW25194.1"/>
    <property type="molecule type" value="Genomic_DNA"/>
</dbReference>
<feature type="domain" description="CHAT" evidence="1">
    <location>
        <begin position="66"/>
        <end position="325"/>
    </location>
</feature>